<evidence type="ECO:0008006" key="3">
    <source>
        <dbReference type="Google" id="ProtNLM"/>
    </source>
</evidence>
<organism evidence="1 2">
    <name type="scientific">Austropuccinia psidii MF-1</name>
    <dbReference type="NCBI Taxonomy" id="1389203"/>
    <lineage>
        <taxon>Eukaryota</taxon>
        <taxon>Fungi</taxon>
        <taxon>Dikarya</taxon>
        <taxon>Basidiomycota</taxon>
        <taxon>Pucciniomycotina</taxon>
        <taxon>Pucciniomycetes</taxon>
        <taxon>Pucciniales</taxon>
        <taxon>Sphaerophragmiaceae</taxon>
        <taxon>Austropuccinia</taxon>
    </lineage>
</organism>
<evidence type="ECO:0000313" key="1">
    <source>
        <dbReference type="EMBL" id="MBW0561995.1"/>
    </source>
</evidence>
<name>A0A9Q3PI21_9BASI</name>
<protein>
    <recommendedName>
        <fullName evidence="3">DUF4219 domain-containing protein</fullName>
    </recommendedName>
</protein>
<evidence type="ECO:0000313" key="2">
    <source>
        <dbReference type="Proteomes" id="UP000765509"/>
    </source>
</evidence>
<accession>A0A9Q3PI21</accession>
<dbReference type="Proteomes" id="UP000765509">
    <property type="component" value="Unassembled WGS sequence"/>
</dbReference>
<comment type="caution">
    <text evidence="1">The sequence shown here is derived from an EMBL/GenBank/DDBJ whole genome shotgun (WGS) entry which is preliminary data.</text>
</comment>
<sequence length="84" mass="9735">MGKYFNPELPNKFELNGSNYIDWKQCVHSLLLIWGYYNMVINDESPEKAAEQLKLDPDRRDIAYAIISLKCNIKVASQLNKNVT</sequence>
<reference evidence="1" key="1">
    <citation type="submission" date="2021-03" db="EMBL/GenBank/DDBJ databases">
        <title>Draft genome sequence of rust myrtle Austropuccinia psidii MF-1, a brazilian biotype.</title>
        <authorList>
            <person name="Quecine M.C."/>
            <person name="Pachon D.M.R."/>
            <person name="Bonatelli M.L."/>
            <person name="Correr F.H."/>
            <person name="Franceschini L.M."/>
            <person name="Leite T.F."/>
            <person name="Margarido G.R.A."/>
            <person name="Almeida C.A."/>
            <person name="Ferrarezi J.A."/>
            <person name="Labate C.A."/>
        </authorList>
    </citation>
    <scope>NUCLEOTIDE SEQUENCE</scope>
    <source>
        <strain evidence="1">MF-1</strain>
    </source>
</reference>
<gene>
    <name evidence="1" type="ORF">O181_101710</name>
</gene>
<keyword evidence="2" id="KW-1185">Reference proteome</keyword>
<proteinExistence type="predicted"/>
<dbReference type="EMBL" id="AVOT02071838">
    <property type="protein sequence ID" value="MBW0561995.1"/>
    <property type="molecule type" value="Genomic_DNA"/>
</dbReference>
<dbReference type="AlphaFoldDB" id="A0A9Q3PI21"/>